<keyword evidence="8 16" id="KW-0413">Isomerase</keyword>
<evidence type="ECO:0000313" key="16">
    <source>
        <dbReference type="EMBL" id="BBF22267.1"/>
    </source>
</evidence>
<evidence type="ECO:0000256" key="5">
    <source>
        <dbReference type="ARBA" id="ARBA00022842"/>
    </source>
</evidence>
<dbReference type="Gene3D" id="3.40.50.140">
    <property type="match status" value="1"/>
</dbReference>
<dbReference type="SUPFAM" id="SSF56712">
    <property type="entry name" value="Prokaryotic type I DNA topoisomerase"/>
    <property type="match status" value="1"/>
</dbReference>
<dbReference type="InterPro" id="IPR013497">
    <property type="entry name" value="Topo_IA_cen"/>
</dbReference>
<dbReference type="Gene3D" id="1.10.290.10">
    <property type="entry name" value="Topoisomerase I, domain 4"/>
    <property type="match status" value="1"/>
</dbReference>
<evidence type="ECO:0000256" key="6">
    <source>
        <dbReference type="ARBA" id="ARBA00023029"/>
    </source>
</evidence>
<comment type="catalytic activity">
    <reaction evidence="1">
        <text>ATP-independent breakage of single-stranded DNA, followed by passage and rejoining.</text>
        <dbReference type="EC" id="5.6.2.1"/>
    </reaction>
</comment>
<evidence type="ECO:0000259" key="15">
    <source>
        <dbReference type="PROSITE" id="PS52039"/>
    </source>
</evidence>
<evidence type="ECO:0000256" key="11">
    <source>
        <dbReference type="ARBA" id="ARBA00032235"/>
    </source>
</evidence>
<dbReference type="GO" id="GO:0006265">
    <property type="term" value="P:DNA topological change"/>
    <property type="evidence" value="ECO:0007669"/>
    <property type="project" value="InterPro"/>
</dbReference>
<dbReference type="InterPro" id="IPR013825">
    <property type="entry name" value="Topo_IA_cen_sub2"/>
</dbReference>
<protein>
    <recommendedName>
        <fullName evidence="3">DNA topoisomerase</fullName>
        <ecNumber evidence="3">5.6.2.1</ecNumber>
    </recommendedName>
    <alternativeName>
        <fullName evidence="12">Omega-protein</fullName>
    </alternativeName>
    <alternativeName>
        <fullName evidence="11">Relaxing enzyme</fullName>
    </alternativeName>
    <alternativeName>
        <fullName evidence="9">Swivelase</fullName>
    </alternativeName>
    <alternativeName>
        <fullName evidence="10">Untwisting enzyme</fullName>
    </alternativeName>
</protein>
<dbReference type="InterPro" id="IPR006171">
    <property type="entry name" value="TOPRIM_dom"/>
</dbReference>
<dbReference type="SMART" id="SM00493">
    <property type="entry name" value="TOPRIM"/>
    <property type="match status" value="1"/>
</dbReference>
<dbReference type="InterPro" id="IPR013826">
    <property type="entry name" value="Topo_IA_cen_sub3"/>
</dbReference>
<dbReference type="InterPro" id="IPR023406">
    <property type="entry name" value="Topo_IA_AS"/>
</dbReference>
<dbReference type="CDD" id="cd03362">
    <property type="entry name" value="TOPRIM_TopoIA_TopoIII"/>
    <property type="match status" value="1"/>
</dbReference>
<dbReference type="Gene3D" id="1.10.460.10">
    <property type="entry name" value="Topoisomerase I, domain 2"/>
    <property type="match status" value="1"/>
</dbReference>
<dbReference type="GO" id="GO:0006310">
    <property type="term" value="P:DNA recombination"/>
    <property type="evidence" value="ECO:0007669"/>
    <property type="project" value="TreeGrafter"/>
</dbReference>
<keyword evidence="17" id="KW-1185">Reference proteome</keyword>
<name>A0A2Z6I9J6_9BURK</name>
<keyword evidence="6" id="KW-0799">Topoisomerase</keyword>
<dbReference type="PRINTS" id="PR00417">
    <property type="entry name" value="PRTPISMRASEI"/>
</dbReference>
<dbReference type="Pfam" id="PF13342">
    <property type="entry name" value="Toprim_Crpt"/>
    <property type="match status" value="2"/>
</dbReference>
<dbReference type="Pfam" id="PF01131">
    <property type="entry name" value="Topoisom_bac"/>
    <property type="match status" value="1"/>
</dbReference>
<keyword evidence="7" id="KW-0238">DNA-binding</keyword>
<evidence type="ECO:0000313" key="17">
    <source>
        <dbReference type="Proteomes" id="UP000271003"/>
    </source>
</evidence>
<evidence type="ECO:0000256" key="9">
    <source>
        <dbReference type="ARBA" id="ARBA00030003"/>
    </source>
</evidence>
<dbReference type="KEGG" id="sutt:SUTMEG_01580"/>
<evidence type="ECO:0000256" key="10">
    <source>
        <dbReference type="ARBA" id="ARBA00031985"/>
    </source>
</evidence>
<dbReference type="InterPro" id="IPR023405">
    <property type="entry name" value="Topo_IA_core_domain"/>
</dbReference>
<dbReference type="InterPro" id="IPR003601">
    <property type="entry name" value="Topo_IA_2"/>
</dbReference>
<evidence type="ECO:0000259" key="14">
    <source>
        <dbReference type="PROSITE" id="PS50880"/>
    </source>
</evidence>
<dbReference type="AlphaFoldDB" id="A0A2Z6I9J6"/>
<evidence type="ECO:0000256" key="8">
    <source>
        <dbReference type="ARBA" id="ARBA00023235"/>
    </source>
</evidence>
<dbReference type="NCBIfam" id="NF011313">
    <property type="entry name" value="PRK14724.1"/>
    <property type="match status" value="1"/>
</dbReference>
<dbReference type="PROSITE" id="PS50880">
    <property type="entry name" value="TOPRIM"/>
    <property type="match status" value="1"/>
</dbReference>
<sequence length="885" mass="98668">MSQTLVIAEKPSVASDIAKALGGFKKDGDFWVSDTMLIGSAVGHLLELAAPEEYDVKRGRWSFANLPVIPPHFDLRPIKKSVTKFETLARKMRSRTVTDIINACDAGREGELIFRYIMQAARCKKPVRRLWLQSMTAAAIRKAFENLRTDEEMKPLEAAARSRSEADWLVGINGTRALTAFNSKDGGFFLTTVGRVQTPTLAIVVAREEEIHHFVSKPYWTVKAVFGAAAGEYESLWQDAKFVKTKGQAPELKAERLWSEEEALRIVERCRGQSGVVTEAKKRSTSMSPALFDLTSLQREANSSFGFPARMTLAIAQRLYERHKVLTYPRTDARALPEDYIPTVYETLEHLGHLGDYAKFAGTIVKNRWVKQDKRVFDNTKISDHFAIIPTGELPKELDETEQKIYGLVVRRFMSVFYPAAEFDVTTRTTTVGEDRFVTEGKVLVTPGWMEVAGRGGKTQSDLCPVTEGETVRTNDINAKQDATRPPARYNDATLLSAMESAGKKLETGELRNAMAEKGLGTPATRAQTIEGLIEQKYLRRDGRDLIPNAKAFQLMQLVRGLHIDELTQPKLTAEWEQKLAQIESGAVSRDVFMDEIRRMTETIVSAAKQYEGDSVPIVNPIHFRNRCPACGGEIVENYKRFACTGEGCGFSLPKHPSGRAFEPEEVEELLATHHVGPLSGFISKRGFPFEGEVILAKDKETGEWGMRFDFEERPEVTEEEIAASTQIATCPLCHGRVIEHGDYYVCEHALGSDKKRCPMRTGKVILQRPISCAEVVALCENKRTPLLEGFVSKRTNRPFNAYLVLDKTKGVTFEFEKREKTSKAAKSAEGVESEAAPEKEASEEAPKTATKRTKAASTTKTATKKTATRTRKTTAKKAAEPTEA</sequence>
<evidence type="ECO:0000256" key="3">
    <source>
        <dbReference type="ARBA" id="ARBA00012891"/>
    </source>
</evidence>
<keyword evidence="4" id="KW-0479">Metal-binding</keyword>
<gene>
    <name evidence="16" type="ORF">SUTMEG_01580</name>
</gene>
<dbReference type="EMBL" id="AP018786">
    <property type="protein sequence ID" value="BBF22267.1"/>
    <property type="molecule type" value="Genomic_DNA"/>
</dbReference>
<organism evidence="16 17">
    <name type="scientific">Sutterella megalosphaeroides</name>
    <dbReference type="NCBI Taxonomy" id="2494234"/>
    <lineage>
        <taxon>Bacteria</taxon>
        <taxon>Pseudomonadati</taxon>
        <taxon>Pseudomonadota</taxon>
        <taxon>Betaproteobacteria</taxon>
        <taxon>Burkholderiales</taxon>
        <taxon>Sutterellaceae</taxon>
        <taxon>Sutterella</taxon>
    </lineage>
</organism>
<dbReference type="GO" id="GO:0046872">
    <property type="term" value="F:metal ion binding"/>
    <property type="evidence" value="ECO:0007669"/>
    <property type="project" value="UniProtKB-KW"/>
</dbReference>
<feature type="domain" description="Toprim" evidence="14">
    <location>
        <begin position="3"/>
        <end position="136"/>
    </location>
</feature>
<dbReference type="RefSeq" id="WP_120175926.1">
    <property type="nucleotide sequence ID" value="NZ_AP018786.1"/>
</dbReference>
<evidence type="ECO:0000256" key="7">
    <source>
        <dbReference type="ARBA" id="ARBA00023125"/>
    </source>
</evidence>
<evidence type="ECO:0000256" key="13">
    <source>
        <dbReference type="SAM" id="MobiDB-lite"/>
    </source>
</evidence>
<dbReference type="InterPro" id="IPR005738">
    <property type="entry name" value="TopoIII"/>
</dbReference>
<dbReference type="SMART" id="SM00436">
    <property type="entry name" value="TOP1Bc"/>
    <property type="match status" value="1"/>
</dbReference>
<dbReference type="InterPro" id="IPR013824">
    <property type="entry name" value="Topo_IA_cen_sub1"/>
</dbReference>
<dbReference type="PROSITE" id="PS52039">
    <property type="entry name" value="TOPO_IA_2"/>
    <property type="match status" value="1"/>
</dbReference>
<dbReference type="InterPro" id="IPR025589">
    <property type="entry name" value="Toprim_C_rpt"/>
</dbReference>
<comment type="similarity">
    <text evidence="2">Belongs to the type IA topoisomerase family.</text>
</comment>
<dbReference type="InterPro" id="IPR003602">
    <property type="entry name" value="Topo_IA_DNA-bd_dom"/>
</dbReference>
<dbReference type="GO" id="GO:0043597">
    <property type="term" value="C:cytoplasmic replication fork"/>
    <property type="evidence" value="ECO:0007669"/>
    <property type="project" value="TreeGrafter"/>
</dbReference>
<dbReference type="EC" id="5.6.2.1" evidence="3"/>
<dbReference type="NCBIfam" id="TIGR01056">
    <property type="entry name" value="topB"/>
    <property type="match status" value="1"/>
</dbReference>
<dbReference type="OrthoDB" id="9803554at2"/>
<proteinExistence type="inferred from homology"/>
<dbReference type="PROSITE" id="PS00396">
    <property type="entry name" value="TOPO_IA_1"/>
    <property type="match status" value="1"/>
</dbReference>
<dbReference type="GO" id="GO:0003677">
    <property type="term" value="F:DNA binding"/>
    <property type="evidence" value="ECO:0007669"/>
    <property type="project" value="UniProtKB-KW"/>
</dbReference>
<dbReference type="NCBIfam" id="NF006032">
    <property type="entry name" value="PRK08173.1"/>
    <property type="match status" value="1"/>
</dbReference>
<feature type="domain" description="Topo IA-type catalytic" evidence="15">
    <location>
        <begin position="153"/>
        <end position="605"/>
    </location>
</feature>
<dbReference type="NCBIfam" id="NF005829">
    <property type="entry name" value="PRK07726.1"/>
    <property type="match status" value="1"/>
</dbReference>
<dbReference type="SMART" id="SM00437">
    <property type="entry name" value="TOP1Ac"/>
    <property type="match status" value="1"/>
</dbReference>
<reference evidence="16 17" key="1">
    <citation type="journal article" date="2018" name="Int. J. Syst. Evol. Microbiol.">
        <title>Mesosutterella multiformis gen. nov., sp. nov., a member of the family Sutterellaceae and Sutterella megalosphaeroides sp. nov., isolated from human faeces.</title>
        <authorList>
            <person name="Sakamoto M."/>
            <person name="Ikeyama N."/>
            <person name="Kunihiro T."/>
            <person name="Iino T."/>
            <person name="Yuki M."/>
            <person name="Ohkuma M."/>
        </authorList>
    </citation>
    <scope>NUCLEOTIDE SEQUENCE [LARGE SCALE GENOMIC DNA]</scope>
    <source>
        <strain evidence="16 17">6FBBBH3</strain>
    </source>
</reference>
<dbReference type="Pfam" id="PF01751">
    <property type="entry name" value="Toprim"/>
    <property type="match status" value="1"/>
</dbReference>
<dbReference type="GO" id="GO:0006281">
    <property type="term" value="P:DNA repair"/>
    <property type="evidence" value="ECO:0007669"/>
    <property type="project" value="TreeGrafter"/>
</dbReference>
<dbReference type="InterPro" id="IPR000380">
    <property type="entry name" value="Topo_IA"/>
</dbReference>
<evidence type="ECO:0000256" key="1">
    <source>
        <dbReference type="ARBA" id="ARBA00000213"/>
    </source>
</evidence>
<dbReference type="PANTHER" id="PTHR11390">
    <property type="entry name" value="PROKARYOTIC DNA TOPOISOMERASE"/>
    <property type="match status" value="1"/>
</dbReference>
<feature type="compositionally biased region" description="Basic and acidic residues" evidence="13">
    <location>
        <begin position="837"/>
        <end position="847"/>
    </location>
</feature>
<evidence type="ECO:0000256" key="4">
    <source>
        <dbReference type="ARBA" id="ARBA00022723"/>
    </source>
</evidence>
<dbReference type="GO" id="GO:0003917">
    <property type="term" value="F:DNA topoisomerase type I (single strand cut, ATP-independent) activity"/>
    <property type="evidence" value="ECO:0007669"/>
    <property type="project" value="UniProtKB-EC"/>
</dbReference>
<dbReference type="CDD" id="cd00186">
    <property type="entry name" value="TOP1Ac"/>
    <property type="match status" value="1"/>
</dbReference>
<dbReference type="InterPro" id="IPR034144">
    <property type="entry name" value="TOPRIM_TopoIII"/>
</dbReference>
<feature type="compositionally biased region" description="Basic residues" evidence="13">
    <location>
        <begin position="863"/>
        <end position="876"/>
    </location>
</feature>
<evidence type="ECO:0000256" key="12">
    <source>
        <dbReference type="ARBA" id="ARBA00032877"/>
    </source>
</evidence>
<dbReference type="Proteomes" id="UP000271003">
    <property type="component" value="Chromosome"/>
</dbReference>
<accession>A0A2Z6I9J6</accession>
<feature type="region of interest" description="Disordered" evidence="13">
    <location>
        <begin position="817"/>
        <end position="885"/>
    </location>
</feature>
<keyword evidence="5" id="KW-0460">Magnesium</keyword>
<dbReference type="PANTHER" id="PTHR11390:SF21">
    <property type="entry name" value="DNA TOPOISOMERASE 3-ALPHA"/>
    <property type="match status" value="1"/>
</dbReference>
<evidence type="ECO:0000256" key="2">
    <source>
        <dbReference type="ARBA" id="ARBA00009446"/>
    </source>
</evidence>
<dbReference type="Gene3D" id="2.70.20.10">
    <property type="entry name" value="Topoisomerase I, domain 3"/>
    <property type="match status" value="1"/>
</dbReference>